<dbReference type="GO" id="GO:0051118">
    <property type="term" value="F:glucan endo-1,3-alpha-glucosidase activity"/>
    <property type="evidence" value="ECO:0007669"/>
    <property type="project" value="InterPro"/>
</dbReference>
<proteinExistence type="predicted"/>
<protein>
    <submittedName>
        <fullName evidence="1">Glycoside hydrolase</fullName>
    </submittedName>
</protein>
<dbReference type="Pfam" id="PF03659">
    <property type="entry name" value="Glyco_hydro_71"/>
    <property type="match status" value="1"/>
</dbReference>
<accession>A0A9P6JKL1</accession>
<dbReference type="InterPro" id="IPR005197">
    <property type="entry name" value="Glyco_hydro_71"/>
</dbReference>
<dbReference type="OrthoDB" id="3257981at2759"/>
<dbReference type="Gene3D" id="3.20.20.80">
    <property type="entry name" value="Glycosidases"/>
    <property type="match status" value="1"/>
</dbReference>
<dbReference type="EMBL" id="MU157909">
    <property type="protein sequence ID" value="KAF9523864.1"/>
    <property type="molecule type" value="Genomic_DNA"/>
</dbReference>
<keyword evidence="1" id="KW-0378">Hydrolase</keyword>
<gene>
    <name evidence="1" type="ORF">CPB83DRAFT_862224</name>
</gene>
<comment type="caution">
    <text evidence="1">The sequence shown here is derived from an EMBL/GenBank/DDBJ whole genome shotgun (WGS) entry which is preliminary data.</text>
</comment>
<sequence>MTESRSPKQNIPRARNSSRNVVFAHYMVGNTYPNTIEDWYDDIFLAASQGLNGFVLNVGCEEWQKERSADCFKAIQRLPQALDFSLFFSFDMSSIPGHCAEDIQFFQNYISSFCNYRWYYRHPETRGAVISTFCGENCTFGQGSMEKGWAYLKAKLTRISQIHFVPSFFIDPARYKHIHALDGVFNWNGGWPLHLKLGSPHSELRNAKLDSDLTHIPHLNNEQTFMAAVSPWFFTHYGPDTWNKNWIYCCDDWLFVRRWEQLIAMRDRVDMVQIISWNDYGESHYIGPIKGAQPNSQAWVDGYPHTAWLYLNSYFATAFQTGQYPAITKDQIFMWARPHPKAAESADHVPRPHNWQITEDVAWVIILATKPATVVTSTSNEDKRAHKVFAGLNKVSFPLRPGGGMKAVMVRDELVVAECTPIGYRFEERPGVYNFNVHVSSSDQD</sequence>
<evidence type="ECO:0000313" key="2">
    <source>
        <dbReference type="Proteomes" id="UP000807306"/>
    </source>
</evidence>
<keyword evidence="2" id="KW-1185">Reference proteome</keyword>
<organism evidence="1 2">
    <name type="scientific">Crepidotus variabilis</name>
    <dbReference type="NCBI Taxonomy" id="179855"/>
    <lineage>
        <taxon>Eukaryota</taxon>
        <taxon>Fungi</taxon>
        <taxon>Dikarya</taxon>
        <taxon>Basidiomycota</taxon>
        <taxon>Agaricomycotina</taxon>
        <taxon>Agaricomycetes</taxon>
        <taxon>Agaricomycetidae</taxon>
        <taxon>Agaricales</taxon>
        <taxon>Agaricineae</taxon>
        <taxon>Crepidotaceae</taxon>
        <taxon>Crepidotus</taxon>
    </lineage>
</organism>
<dbReference type="AlphaFoldDB" id="A0A9P6JKL1"/>
<dbReference type="CDD" id="cd11577">
    <property type="entry name" value="GH71"/>
    <property type="match status" value="1"/>
</dbReference>
<dbReference type="Proteomes" id="UP000807306">
    <property type="component" value="Unassembled WGS sequence"/>
</dbReference>
<evidence type="ECO:0000313" key="1">
    <source>
        <dbReference type="EMBL" id="KAF9523864.1"/>
    </source>
</evidence>
<name>A0A9P6JKL1_9AGAR</name>
<reference evidence="1" key="1">
    <citation type="submission" date="2020-11" db="EMBL/GenBank/DDBJ databases">
        <authorList>
            <consortium name="DOE Joint Genome Institute"/>
            <person name="Ahrendt S."/>
            <person name="Riley R."/>
            <person name="Andreopoulos W."/>
            <person name="Labutti K."/>
            <person name="Pangilinan J."/>
            <person name="Ruiz-Duenas F.J."/>
            <person name="Barrasa J.M."/>
            <person name="Sanchez-Garcia M."/>
            <person name="Camarero S."/>
            <person name="Miyauchi S."/>
            <person name="Serrano A."/>
            <person name="Linde D."/>
            <person name="Babiker R."/>
            <person name="Drula E."/>
            <person name="Ayuso-Fernandez I."/>
            <person name="Pacheco R."/>
            <person name="Padilla G."/>
            <person name="Ferreira P."/>
            <person name="Barriuso J."/>
            <person name="Kellner H."/>
            <person name="Castanera R."/>
            <person name="Alfaro M."/>
            <person name="Ramirez L."/>
            <person name="Pisabarro A.G."/>
            <person name="Kuo A."/>
            <person name="Tritt A."/>
            <person name="Lipzen A."/>
            <person name="He G."/>
            <person name="Yan M."/>
            <person name="Ng V."/>
            <person name="Cullen D."/>
            <person name="Martin F."/>
            <person name="Rosso M.-N."/>
            <person name="Henrissat B."/>
            <person name="Hibbett D."/>
            <person name="Martinez A.T."/>
            <person name="Grigoriev I.V."/>
        </authorList>
    </citation>
    <scope>NUCLEOTIDE SEQUENCE</scope>
    <source>
        <strain evidence="1">CBS 506.95</strain>
    </source>
</reference>